<dbReference type="Proteomes" id="UP000823750">
    <property type="component" value="Unassembled WGS sequence"/>
</dbReference>
<dbReference type="GO" id="GO:0043565">
    <property type="term" value="F:sequence-specific DNA binding"/>
    <property type="evidence" value="ECO:0007669"/>
    <property type="project" value="InterPro"/>
</dbReference>
<evidence type="ECO:0000259" key="6">
    <source>
        <dbReference type="PROSITE" id="PS01124"/>
    </source>
</evidence>
<reference evidence="7" key="2">
    <citation type="journal article" date="2021" name="PeerJ">
        <title>Extensive microbial diversity within the chicken gut microbiome revealed by metagenomics and culture.</title>
        <authorList>
            <person name="Gilroy R."/>
            <person name="Ravi A."/>
            <person name="Getino M."/>
            <person name="Pursley I."/>
            <person name="Horton D.L."/>
            <person name="Alikhan N.F."/>
            <person name="Baker D."/>
            <person name="Gharbi K."/>
            <person name="Hall N."/>
            <person name="Watson M."/>
            <person name="Adriaenssens E.M."/>
            <person name="Foster-Nyarko E."/>
            <person name="Jarju S."/>
            <person name="Secka A."/>
            <person name="Antonio M."/>
            <person name="Oren A."/>
            <person name="Chaudhuri R.R."/>
            <person name="La Ragione R."/>
            <person name="Hildebrand F."/>
            <person name="Pallen M.J."/>
        </authorList>
    </citation>
    <scope>NUCLEOTIDE SEQUENCE</scope>
    <source>
        <strain evidence="7">B2-16538</strain>
    </source>
</reference>
<dbReference type="Pfam" id="PF12833">
    <property type="entry name" value="HTH_18"/>
    <property type="match status" value="1"/>
</dbReference>
<dbReference type="InterPro" id="IPR009057">
    <property type="entry name" value="Homeodomain-like_sf"/>
</dbReference>
<dbReference type="InterPro" id="IPR018060">
    <property type="entry name" value="HTH_AraC"/>
</dbReference>
<organism evidence="7 8">
    <name type="scientific">Candidatus Cryptobacteroides excrementavium</name>
    <dbReference type="NCBI Taxonomy" id="2840759"/>
    <lineage>
        <taxon>Bacteria</taxon>
        <taxon>Pseudomonadati</taxon>
        <taxon>Bacteroidota</taxon>
        <taxon>Bacteroidia</taxon>
        <taxon>Bacteroidales</taxon>
        <taxon>Candidatus Cryptobacteroides</taxon>
    </lineage>
</organism>
<dbReference type="PANTHER" id="PTHR43280">
    <property type="entry name" value="ARAC-FAMILY TRANSCRIPTIONAL REGULATOR"/>
    <property type="match status" value="1"/>
</dbReference>
<dbReference type="SMART" id="SM00342">
    <property type="entry name" value="HTH_ARAC"/>
    <property type="match status" value="1"/>
</dbReference>
<feature type="transmembrane region" description="Helical" evidence="5">
    <location>
        <begin position="42"/>
        <end position="62"/>
    </location>
</feature>
<feature type="region of interest" description="Disordered" evidence="4">
    <location>
        <begin position="253"/>
        <end position="274"/>
    </location>
</feature>
<dbReference type="SUPFAM" id="SSF46689">
    <property type="entry name" value="Homeodomain-like"/>
    <property type="match status" value="1"/>
</dbReference>
<dbReference type="GO" id="GO:0003700">
    <property type="term" value="F:DNA-binding transcription factor activity"/>
    <property type="evidence" value="ECO:0007669"/>
    <property type="project" value="InterPro"/>
</dbReference>
<protein>
    <submittedName>
        <fullName evidence="7">AraC family transcriptional regulator</fullName>
    </submittedName>
</protein>
<sequence length="394" mass="45799">MSRILDIQFIQWTALSVSLTLAILLLLINVPRTEYAKKLIRAKTTIATNFLIGAFVFGYTLYHSELPGYEDFSAVTMLIITAFSSIIMSYSLINLMQPRYIDSSRFMVSLFVLFFVSAVLTESFFSEDGRLFRVSIIVAIVLYILQNCYLIIIFDKAYKKTLDLLEKYYDEDEEHKIKWIRFCYILTMLTTMVVLIYMFLPKGLIRLYTFFYILYMIYFASNFISFLGSHKLLLDAFGHSAIADLQNTRKKRRQEAKARKGAAGQGQDQEWGGTDELSGEFAAIEKALKKWVNEKKYAEYDKSREEVAHELGTTREMLQLYFTEKVGQDFRSWRTDLRIKDAKHMLLDMKDTSINLIGEMAGFSDRSNFHRQFTKTVGCSPKKWRDTSGHPEMI</sequence>
<dbReference type="PROSITE" id="PS01124">
    <property type="entry name" value="HTH_ARAC_FAMILY_2"/>
    <property type="match status" value="1"/>
</dbReference>
<feature type="transmembrane region" description="Helical" evidence="5">
    <location>
        <begin position="105"/>
        <end position="125"/>
    </location>
</feature>
<keyword evidence="5" id="KW-1133">Transmembrane helix</keyword>
<keyword evidence="3" id="KW-0804">Transcription</keyword>
<evidence type="ECO:0000256" key="1">
    <source>
        <dbReference type="ARBA" id="ARBA00023015"/>
    </source>
</evidence>
<dbReference type="Gene3D" id="1.10.10.60">
    <property type="entry name" value="Homeodomain-like"/>
    <property type="match status" value="1"/>
</dbReference>
<evidence type="ECO:0000256" key="4">
    <source>
        <dbReference type="SAM" id="MobiDB-lite"/>
    </source>
</evidence>
<evidence type="ECO:0000313" key="7">
    <source>
        <dbReference type="EMBL" id="MBO8485006.1"/>
    </source>
</evidence>
<evidence type="ECO:0000256" key="3">
    <source>
        <dbReference type="ARBA" id="ARBA00023163"/>
    </source>
</evidence>
<feature type="transmembrane region" description="Helical" evidence="5">
    <location>
        <begin position="179"/>
        <end position="199"/>
    </location>
</feature>
<feature type="transmembrane region" description="Helical" evidence="5">
    <location>
        <begin position="131"/>
        <end position="158"/>
    </location>
</feature>
<accession>A0A9D9J309</accession>
<feature type="transmembrane region" description="Helical" evidence="5">
    <location>
        <begin position="12"/>
        <end position="30"/>
    </location>
</feature>
<dbReference type="EMBL" id="JADILX010000021">
    <property type="protein sequence ID" value="MBO8485006.1"/>
    <property type="molecule type" value="Genomic_DNA"/>
</dbReference>
<feature type="transmembrane region" description="Helical" evidence="5">
    <location>
        <begin position="205"/>
        <end position="227"/>
    </location>
</feature>
<keyword evidence="1" id="KW-0805">Transcription regulation</keyword>
<dbReference type="PANTHER" id="PTHR43280:SF29">
    <property type="entry name" value="ARAC-FAMILY TRANSCRIPTIONAL REGULATOR"/>
    <property type="match status" value="1"/>
</dbReference>
<dbReference type="AlphaFoldDB" id="A0A9D9J309"/>
<evidence type="ECO:0000256" key="2">
    <source>
        <dbReference type="ARBA" id="ARBA00023125"/>
    </source>
</evidence>
<proteinExistence type="predicted"/>
<comment type="caution">
    <text evidence="7">The sequence shown here is derived from an EMBL/GenBank/DDBJ whole genome shotgun (WGS) entry which is preliminary data.</text>
</comment>
<reference evidence="7" key="1">
    <citation type="submission" date="2020-10" db="EMBL/GenBank/DDBJ databases">
        <authorList>
            <person name="Gilroy R."/>
        </authorList>
    </citation>
    <scope>NUCLEOTIDE SEQUENCE</scope>
    <source>
        <strain evidence="7">B2-16538</strain>
    </source>
</reference>
<gene>
    <name evidence="7" type="ORF">IAB78_01095</name>
</gene>
<evidence type="ECO:0000313" key="8">
    <source>
        <dbReference type="Proteomes" id="UP000823750"/>
    </source>
</evidence>
<evidence type="ECO:0000256" key="5">
    <source>
        <dbReference type="SAM" id="Phobius"/>
    </source>
</evidence>
<keyword evidence="5" id="KW-0812">Transmembrane</keyword>
<keyword evidence="2" id="KW-0238">DNA-binding</keyword>
<name>A0A9D9J309_9BACT</name>
<keyword evidence="5" id="KW-0472">Membrane</keyword>
<feature type="domain" description="HTH araC/xylS-type" evidence="6">
    <location>
        <begin position="286"/>
        <end position="387"/>
    </location>
</feature>
<feature type="transmembrane region" description="Helical" evidence="5">
    <location>
        <begin position="74"/>
        <end position="93"/>
    </location>
</feature>